<dbReference type="PANTHER" id="PTHR46211">
    <property type="entry name" value="GLYCEROPHOSPHORYL DIESTER PHOSPHODIESTERASE"/>
    <property type="match status" value="1"/>
</dbReference>
<name>A0A0D0H7E1_9MICO</name>
<dbReference type="PROSITE" id="PS51704">
    <property type="entry name" value="GP_PDE"/>
    <property type="match status" value="1"/>
</dbReference>
<dbReference type="RefSeq" id="WP_042543225.1">
    <property type="nucleotide sequence ID" value="NZ_JXSQ01000004.1"/>
</dbReference>
<sequence length="258" mass="27316">MSHPFFGEGPKPRIFGHRGFVSAASASAGVVENSREAIAAALAAGVDFVESDCQLTADGRVVLFHDATLTRTLGDPRRVSAVDYAELAELMELRGGLLTLDEAVTDFPEARFNIDMKSAAVAEPAGAIVGQLAPDRVLIGSFSEALRLRSLAAARAASGVRPATGAGQRAIVRILTAVAMRSKALLDRAFSGVDALQIPERQGPVRVLSDRLLNEAHTRGVEVHVWTVNASEHMLSLARQGVDGLITDRADVAVGLFR</sequence>
<organism evidence="2 3">
    <name type="scientific">Leucobacter komagatae</name>
    <dbReference type="NCBI Taxonomy" id="55969"/>
    <lineage>
        <taxon>Bacteria</taxon>
        <taxon>Bacillati</taxon>
        <taxon>Actinomycetota</taxon>
        <taxon>Actinomycetes</taxon>
        <taxon>Micrococcales</taxon>
        <taxon>Microbacteriaceae</taxon>
        <taxon>Leucobacter</taxon>
    </lineage>
</organism>
<dbReference type="InterPro" id="IPR030395">
    <property type="entry name" value="GP_PDE_dom"/>
</dbReference>
<feature type="domain" description="GP-PDE" evidence="1">
    <location>
        <begin position="12"/>
        <end position="257"/>
    </location>
</feature>
<comment type="caution">
    <text evidence="2">The sequence shown here is derived from an EMBL/GenBank/DDBJ whole genome shotgun (WGS) entry which is preliminary data.</text>
</comment>
<dbReference type="AlphaFoldDB" id="A0A0D0H7E1"/>
<evidence type="ECO:0000259" key="1">
    <source>
        <dbReference type="PROSITE" id="PS51704"/>
    </source>
</evidence>
<reference evidence="2 3" key="1">
    <citation type="submission" date="2015-01" db="EMBL/GenBank/DDBJ databases">
        <title>Draft genome sequence of Leucobacter komagatae strain VKM ST2845.</title>
        <authorList>
            <person name="Karlyshev A.V."/>
            <person name="Kudryashova E.B."/>
        </authorList>
    </citation>
    <scope>NUCLEOTIDE SEQUENCE [LARGE SCALE GENOMIC DNA]</scope>
    <source>
        <strain evidence="2 3">VKM ST2845</strain>
    </source>
</reference>
<accession>A0A0D0H7E1</accession>
<dbReference type="Gene3D" id="3.20.20.190">
    <property type="entry name" value="Phosphatidylinositol (PI) phosphodiesterase"/>
    <property type="match status" value="1"/>
</dbReference>
<dbReference type="GO" id="GO:0006629">
    <property type="term" value="P:lipid metabolic process"/>
    <property type="evidence" value="ECO:0007669"/>
    <property type="project" value="InterPro"/>
</dbReference>
<dbReference type="GO" id="GO:0008081">
    <property type="term" value="F:phosphoric diester hydrolase activity"/>
    <property type="evidence" value="ECO:0007669"/>
    <property type="project" value="InterPro"/>
</dbReference>
<dbReference type="PANTHER" id="PTHR46211:SF14">
    <property type="entry name" value="GLYCEROPHOSPHODIESTER PHOSPHODIESTERASE"/>
    <property type="match status" value="1"/>
</dbReference>
<dbReference type="OrthoDB" id="5241788at2"/>
<keyword evidence="3" id="KW-1185">Reference proteome</keyword>
<dbReference type="EMBL" id="JXSQ01000004">
    <property type="protein sequence ID" value="KIP53090.1"/>
    <property type="molecule type" value="Genomic_DNA"/>
</dbReference>
<dbReference type="Proteomes" id="UP000032120">
    <property type="component" value="Unassembled WGS sequence"/>
</dbReference>
<proteinExistence type="predicted"/>
<evidence type="ECO:0000313" key="2">
    <source>
        <dbReference type="EMBL" id="KIP53090.1"/>
    </source>
</evidence>
<dbReference type="InterPro" id="IPR017946">
    <property type="entry name" value="PLC-like_Pdiesterase_TIM-brl"/>
</dbReference>
<dbReference type="SUPFAM" id="SSF51695">
    <property type="entry name" value="PLC-like phosphodiesterases"/>
    <property type="match status" value="1"/>
</dbReference>
<gene>
    <name evidence="2" type="ORF">SD72_04320</name>
</gene>
<evidence type="ECO:0000313" key="3">
    <source>
        <dbReference type="Proteomes" id="UP000032120"/>
    </source>
</evidence>
<dbReference type="Pfam" id="PF03009">
    <property type="entry name" value="GDPD"/>
    <property type="match status" value="1"/>
</dbReference>
<protein>
    <submittedName>
        <fullName evidence="2">Glycerophosphodiester phosphodiesterase</fullName>
    </submittedName>
</protein>